<keyword evidence="10" id="KW-1185">Reference proteome</keyword>
<dbReference type="SUPFAM" id="SSF50978">
    <property type="entry name" value="WD40 repeat-like"/>
    <property type="match status" value="1"/>
</dbReference>
<dbReference type="Proteomes" id="UP000078046">
    <property type="component" value="Unassembled WGS sequence"/>
</dbReference>
<feature type="domain" description="Katanin p80 subunit C-terminal" evidence="8">
    <location>
        <begin position="639"/>
        <end position="762"/>
    </location>
</feature>
<dbReference type="PANTHER" id="PTHR19845">
    <property type="entry name" value="KATANIN P80 SUBUNIT"/>
    <property type="match status" value="1"/>
</dbReference>
<evidence type="ECO:0000256" key="6">
    <source>
        <dbReference type="PROSITE-ProRule" id="PRU00221"/>
    </source>
</evidence>
<dbReference type="PROSITE" id="PS50082">
    <property type="entry name" value="WD_REPEATS_2"/>
    <property type="match status" value="2"/>
</dbReference>
<evidence type="ECO:0000259" key="8">
    <source>
        <dbReference type="Pfam" id="PF13925"/>
    </source>
</evidence>
<evidence type="ECO:0000256" key="2">
    <source>
        <dbReference type="ARBA" id="ARBA00022490"/>
    </source>
</evidence>
<dbReference type="PROSITE" id="PS00678">
    <property type="entry name" value="WD_REPEATS_1"/>
    <property type="match status" value="1"/>
</dbReference>
<dbReference type="SMART" id="SM00320">
    <property type="entry name" value="WD40"/>
    <property type="match status" value="3"/>
</dbReference>
<keyword evidence="2" id="KW-0963">Cytoplasm</keyword>
<feature type="repeat" description="WD" evidence="6">
    <location>
        <begin position="199"/>
        <end position="240"/>
    </location>
</feature>
<evidence type="ECO:0000256" key="7">
    <source>
        <dbReference type="SAM" id="Phobius"/>
    </source>
</evidence>
<sequence length="781" mass="89839">MITTIDISIIRKIGYVILPLSIGSTILCMAILSTKSDAWKDFSRMILNVNMIIGFSIFAGMNMALRALYKQAMKTEVVYKMKLITQVAQKLIMLSEFYSYDNIVLRKKKFVIHAVIYNTLYIGNFPNSIQPKPVNLCQVCEKLKTNIYQFTEGEFSSHNESKINCTAISPKSGQLIAVGCNNCKINLWNLNGNENESILSGHTNSIEKIRFSHDDKYIIAGSRSGSLKVWDVQREKIIRSLAGHKARVNSLEFHIHGNLIVSAGNDSVIKIWDMRKMSFNKVKKLIFSQSENQVYGIRKDYVRVYTESNNNITSKSVFLDWGNVCDIESYDNKLISCSVDDYFLSLYDLPIKNLENLENEDIAFTKKVKGLKKSQNYIDLNVKGRVAVRSQFKLSEYPNINVIDNFNLEDKKMDNCHVEKKIKKETSNLKIEKKSEIPISMSTKFKTKNCKKEFDQKMETYFIQPFGKKNPNYTYILDNDILDKETEKKQNIIESTPHLNLKKSDSFVAPEPKKLYNIIEEPVKLFTKPGRLDTKLDTSTFVFRSSSSKVSINLTQENSSSVGELDKIILRQNFKEKEMLKSKTEKKEAIICNIENTSKSIQNPTTVEMVTKIPWDNLTSNFNLIEQGTVKIASDADIMIKIIKEGNFCKCIEKLKLINNDKLTIDYLAIFIKSRNIWILENALYILELILPIYNSTIEKHLLETFLFTIELIKKFENVIKITISTTPTITVDLSRDERIERCNKILTYLKQIKCKNYKFCKTSTIHNTFENLGIVIDSLT</sequence>
<dbReference type="GO" id="GO:0008017">
    <property type="term" value="F:microtubule binding"/>
    <property type="evidence" value="ECO:0007669"/>
    <property type="project" value="InterPro"/>
</dbReference>
<keyword evidence="7" id="KW-0472">Membrane</keyword>
<dbReference type="AlphaFoldDB" id="A0A177B6R5"/>
<protein>
    <recommendedName>
        <fullName evidence="8">Katanin p80 subunit C-terminal domain-containing protein</fullName>
    </recommendedName>
</protein>
<dbReference type="InterPro" id="IPR019775">
    <property type="entry name" value="WD40_repeat_CS"/>
</dbReference>
<evidence type="ECO:0000256" key="1">
    <source>
        <dbReference type="ARBA" id="ARBA00004245"/>
    </source>
</evidence>
<keyword evidence="4" id="KW-0677">Repeat</keyword>
<dbReference type="Pfam" id="PF13925">
    <property type="entry name" value="Katanin_con80"/>
    <property type="match status" value="1"/>
</dbReference>
<evidence type="ECO:0000313" key="10">
    <source>
        <dbReference type="Proteomes" id="UP000078046"/>
    </source>
</evidence>
<reference evidence="9 10" key="1">
    <citation type="submission" date="2016-04" db="EMBL/GenBank/DDBJ databases">
        <title>The genome of Intoshia linei affirms orthonectids as highly simplified spiralians.</title>
        <authorList>
            <person name="Mikhailov K.V."/>
            <person name="Slusarev G.S."/>
            <person name="Nikitin M.A."/>
            <person name="Logacheva M.D."/>
            <person name="Penin A."/>
            <person name="Aleoshin V."/>
            <person name="Panchin Y.V."/>
        </authorList>
    </citation>
    <scope>NUCLEOTIDE SEQUENCE [LARGE SCALE GENOMIC DNA]</scope>
    <source>
        <strain evidence="9">Intl2013</strain>
        <tissue evidence="9">Whole animal</tissue>
    </source>
</reference>
<evidence type="ECO:0000256" key="4">
    <source>
        <dbReference type="ARBA" id="ARBA00022737"/>
    </source>
</evidence>
<dbReference type="InterPro" id="IPR015943">
    <property type="entry name" value="WD40/YVTN_repeat-like_dom_sf"/>
</dbReference>
<dbReference type="GO" id="GO:0007019">
    <property type="term" value="P:microtubule depolymerization"/>
    <property type="evidence" value="ECO:0007669"/>
    <property type="project" value="TreeGrafter"/>
</dbReference>
<proteinExistence type="predicted"/>
<gene>
    <name evidence="9" type="ORF">A3Q56_02237</name>
</gene>
<evidence type="ECO:0000256" key="3">
    <source>
        <dbReference type="ARBA" id="ARBA00022574"/>
    </source>
</evidence>
<comment type="subcellular location">
    <subcellularLocation>
        <location evidence="1">Cytoplasm</location>
        <location evidence="1">Cytoskeleton</location>
    </subcellularLocation>
</comment>
<feature type="transmembrane region" description="Helical" evidence="7">
    <location>
        <begin position="12"/>
        <end position="33"/>
    </location>
</feature>
<feature type="transmembrane region" description="Helical" evidence="7">
    <location>
        <begin position="45"/>
        <end position="65"/>
    </location>
</feature>
<evidence type="ECO:0000313" key="9">
    <source>
        <dbReference type="EMBL" id="OAF69978.1"/>
    </source>
</evidence>
<dbReference type="InterPro" id="IPR028021">
    <property type="entry name" value="Katanin_C-terminal"/>
</dbReference>
<keyword evidence="7" id="KW-0812">Transmembrane</keyword>
<comment type="caution">
    <text evidence="9">The sequence shown here is derived from an EMBL/GenBank/DDBJ whole genome shotgun (WGS) entry which is preliminary data.</text>
</comment>
<organism evidence="9 10">
    <name type="scientific">Intoshia linei</name>
    <dbReference type="NCBI Taxonomy" id="1819745"/>
    <lineage>
        <taxon>Eukaryota</taxon>
        <taxon>Metazoa</taxon>
        <taxon>Spiralia</taxon>
        <taxon>Lophotrochozoa</taxon>
        <taxon>Mesozoa</taxon>
        <taxon>Orthonectida</taxon>
        <taxon>Rhopaluridae</taxon>
        <taxon>Intoshia</taxon>
    </lineage>
</organism>
<name>A0A177B6R5_9BILA</name>
<dbReference type="InterPro" id="IPR036322">
    <property type="entry name" value="WD40_repeat_dom_sf"/>
</dbReference>
<dbReference type="InterPro" id="IPR001680">
    <property type="entry name" value="WD40_rpt"/>
</dbReference>
<keyword evidence="5" id="KW-0206">Cytoskeleton</keyword>
<dbReference type="Gene3D" id="2.130.10.10">
    <property type="entry name" value="YVTN repeat-like/Quinoprotein amine dehydrogenase"/>
    <property type="match status" value="1"/>
</dbReference>
<keyword evidence="3 6" id="KW-0853">WD repeat</keyword>
<dbReference type="PROSITE" id="PS50294">
    <property type="entry name" value="WD_REPEATS_REGION"/>
    <property type="match status" value="2"/>
</dbReference>
<dbReference type="Pfam" id="PF00400">
    <property type="entry name" value="WD40"/>
    <property type="match status" value="3"/>
</dbReference>
<evidence type="ECO:0000256" key="5">
    <source>
        <dbReference type="ARBA" id="ARBA00023212"/>
    </source>
</evidence>
<dbReference type="PANTHER" id="PTHR19845:SF0">
    <property type="entry name" value="KATANIN P80 WD40 REPEAT-CONTAINING SUBUNIT B1"/>
    <property type="match status" value="1"/>
</dbReference>
<keyword evidence="7" id="KW-1133">Transmembrane helix</keyword>
<dbReference type="EMBL" id="LWCA01000203">
    <property type="protein sequence ID" value="OAF69978.1"/>
    <property type="molecule type" value="Genomic_DNA"/>
</dbReference>
<feature type="repeat" description="WD" evidence="6">
    <location>
        <begin position="241"/>
        <end position="282"/>
    </location>
</feature>
<dbReference type="GO" id="GO:0008352">
    <property type="term" value="C:katanin complex"/>
    <property type="evidence" value="ECO:0007669"/>
    <property type="project" value="TreeGrafter"/>
</dbReference>
<accession>A0A177B6R5</accession>
<dbReference type="OrthoDB" id="10251605at2759"/>